<dbReference type="SUPFAM" id="SSF53474">
    <property type="entry name" value="alpha/beta-Hydrolases"/>
    <property type="match status" value="1"/>
</dbReference>
<evidence type="ECO:0000256" key="6">
    <source>
        <dbReference type="ARBA" id="ARBA00022824"/>
    </source>
</evidence>
<comment type="similarity">
    <text evidence="2 10">Belongs to the GPI inositol-deacylase family.</text>
</comment>
<feature type="compositionally biased region" description="Gly residues" evidence="11">
    <location>
        <begin position="775"/>
        <end position="786"/>
    </location>
</feature>
<dbReference type="GO" id="GO:0015031">
    <property type="term" value="P:protein transport"/>
    <property type="evidence" value="ECO:0007669"/>
    <property type="project" value="UniProtKB-KW"/>
</dbReference>
<dbReference type="Pfam" id="PF07819">
    <property type="entry name" value="PGAP1"/>
    <property type="match status" value="2"/>
</dbReference>
<feature type="transmembrane region" description="Helical" evidence="10">
    <location>
        <begin position="1715"/>
        <end position="1736"/>
    </location>
</feature>
<evidence type="ECO:0000256" key="1">
    <source>
        <dbReference type="ARBA" id="ARBA00004477"/>
    </source>
</evidence>
<keyword evidence="7 10" id="KW-0653">Protein transport</keyword>
<organism evidence="13 14">
    <name type="scientific">Cafeteria roenbergensis</name>
    <name type="common">Marine flagellate</name>
    <dbReference type="NCBI Taxonomy" id="33653"/>
    <lineage>
        <taxon>Eukaryota</taxon>
        <taxon>Sar</taxon>
        <taxon>Stramenopiles</taxon>
        <taxon>Bigyra</taxon>
        <taxon>Opalozoa</taxon>
        <taxon>Bicosoecida</taxon>
        <taxon>Cafeteriaceae</taxon>
        <taxon>Cafeteria</taxon>
    </lineage>
</organism>
<dbReference type="EMBL" id="VLTO01000006">
    <property type="protein sequence ID" value="KAA0176907.1"/>
    <property type="molecule type" value="Genomic_DNA"/>
</dbReference>
<comment type="function">
    <text evidence="10">Involved in inositol deacylation of GPI-anchored proteins which plays important roles in the quality control and ER-associated degradation of GPI-anchored proteins.</text>
</comment>
<evidence type="ECO:0000256" key="11">
    <source>
        <dbReference type="SAM" id="MobiDB-lite"/>
    </source>
</evidence>
<feature type="compositionally biased region" description="Low complexity" evidence="11">
    <location>
        <begin position="754"/>
        <end position="774"/>
    </location>
</feature>
<sequence length="1774" mass="181065">MGATLRFWRRHWMVQLTGVAVLLTGWASLSVRQLPVSPPSQCIEFQTAPAQFEIPVNITSLPKSDPFSFDPSLGASHRLVLLRAAGERPPPEGLTGLPVLFVHGHRGNFDQASQFVSQNLAVHGMQRRAAADAARSRAQPAPSSPGASGTQAADASEAQGGSAGAGRRAPAVPPPLDVFAADFREGSSAFHAGVLRAQASFVNDCLRRICALYGTSVRPVAGAADDPAFEQASTLERCAAAGGVLLVAHSMGGVASRLAMVLPNHPAGAVQSLITLNTPHQAHPFTADEAMAQLYQQLNGVWSAAAIRGSAGPAPRRDSALGRDASPSDEASASQPAARGPPAEPPARQDWLQEAERFIRTWSTRTVFAVGQTVGGSSDGVGPGGQQGAGASDLPDAAVGLSTAQWDALSGVVVASLTGGTTDMTIRPELSSLTGLVSPVRAATGMTEGLVGAWLRTTHQDIAWCGQASASWTRLAMSAGGVDLLAPPMRVQAPGTGQPSAAAGGRAQGAPNAEAARTAHRGTDGAYGVGGDDGSALGDPSGTAADAGSPGAPSWRPLPRGAGMRLWLAARSPDDAASLPRASQPTTCFARHVSPKELAAALHASGRECSQELGARAGLSVAERAAWHASAAAELVTDLPRGPAGLRVAGHLRIHRPSQAPGASAGAFRNATAAASSGRGRWAAEDRGSIADASSPEPAVAWSARSRAVGAGSSWQQLPNGLVRTHVHRHKQHGRSSLPDYWLGVASLRADSHSGSVFGSGSSPWSTLQGSTVSSGGGSRRTGGSFGAVESSQVHGRSLAAAAASAKHRPGGRRAADDGEAAAGAGGATQKHAAAPQGPGGTGGEAPPDSGDGEASEPLWQSAVPLASGLAADDYGSPPASLEGQPARCEAMSLLGEPIARPREFRHFAEEGAALAETGTLSLLRVPWHELLRAPSASAPGLADQACEQGSDAGATLSLCVEQVPSTAGAGSAPGRGEESSAAALAAGEAAHDMDGWTIGPHYRSVVLTGMGWVQVPSSSGDDGGPAAHDDAEARTSASTAAKSAEAAAAALADSGPLAAAVRRMAPDEPPAPPADHPSAPSSDLGVARWAAWWLSVLDAAVAPRGWILRPGRPAFTRINLPDGLTPAMEYGVTLTATCPAVGDPASGETATGAPSFFPVVTYSSSGGSRDAGGECVGCETRVLPWAAGSALLDGGTVPPAVEQAIWRTRSLRDGAGLAAAGLPPPRVTLHRLTTHTHGVIHWWGGGEHGAEPSRGGSGARRGAAWSANTSFAAPPGARAHPQTAGAADFLHAERLPAALSVLADPSCTYTVALVPDLASFPARWLRLRALWLVSAFVTVIAFLLAAQTREWAVRRQAHRLALKQWLRRHRKSLDQLQAAARRAQVAHAAACEMDIEASMALGAEAMRSGTASQGTWAAMSGPPAARAGPAAAGALALSGSAKRSRGGPSGPDSPGFASSAHVAQSSWQVSPALPPSPEAMLRESSAPGSGSLTGTSASSESRGSEPWGRQRATTVDLLLQGSEAEAPTHTPTQMAARPAPLAMPGLSLPGPAGHAHLEHEFGQASGHSSRSGEAVVSSAVAAGAAALATHMPASVELPTHPLRAHFPSLHYTASRACGWVALLCFALSLVVSLWGGAIVPPEPWLAIPGRDTAEQQARRAARVVQLQRDARGLLSAQRGEAVPRRFTSAGSEPGGELLVGVPTEWLPPSAGELFGLYTVAYAMVCCCCLVTSVLVDLTRVVIVATALLDKLARDGCDSIPWSEPTETRRALDR</sequence>
<evidence type="ECO:0000256" key="2">
    <source>
        <dbReference type="ARBA" id="ARBA00006931"/>
    </source>
</evidence>
<evidence type="ECO:0000256" key="5">
    <source>
        <dbReference type="ARBA" id="ARBA00022801"/>
    </source>
</evidence>
<evidence type="ECO:0000256" key="10">
    <source>
        <dbReference type="RuleBase" id="RU365011"/>
    </source>
</evidence>
<name>A0A5A8EJT7_CAFRO</name>
<feature type="compositionally biased region" description="Low complexity" evidence="11">
    <location>
        <begin position="828"/>
        <end position="837"/>
    </location>
</feature>
<feature type="region of interest" description="Disordered" evidence="11">
    <location>
        <begin position="374"/>
        <end position="394"/>
    </location>
</feature>
<feature type="domain" description="GPI inositol-deacylase PGAP1-like alpha/beta" evidence="12">
    <location>
        <begin position="94"/>
        <end position="307"/>
    </location>
</feature>
<feature type="transmembrane region" description="Helical" evidence="10">
    <location>
        <begin position="1617"/>
        <end position="1640"/>
    </location>
</feature>
<evidence type="ECO:0000256" key="8">
    <source>
        <dbReference type="ARBA" id="ARBA00022989"/>
    </source>
</evidence>
<feature type="region of interest" description="Disordered" evidence="11">
    <location>
        <begin position="754"/>
        <end position="857"/>
    </location>
</feature>
<keyword evidence="4 10" id="KW-0812">Transmembrane</keyword>
<dbReference type="InterPro" id="IPR029058">
    <property type="entry name" value="AB_hydrolase_fold"/>
</dbReference>
<keyword evidence="8 10" id="KW-1133">Transmembrane helix</keyword>
<dbReference type="GO" id="GO:0005789">
    <property type="term" value="C:endoplasmic reticulum membrane"/>
    <property type="evidence" value="ECO:0007669"/>
    <property type="project" value="UniProtKB-SubCell"/>
</dbReference>
<dbReference type="Gene3D" id="3.40.50.1820">
    <property type="entry name" value="alpha/beta hydrolase"/>
    <property type="match status" value="1"/>
</dbReference>
<keyword evidence="5 10" id="KW-0378">Hydrolase</keyword>
<feature type="region of interest" description="Disordered" evidence="11">
    <location>
        <begin position="490"/>
        <end position="559"/>
    </location>
</feature>
<evidence type="ECO:0000256" key="7">
    <source>
        <dbReference type="ARBA" id="ARBA00022927"/>
    </source>
</evidence>
<comment type="caution">
    <text evidence="13">The sequence shown here is derived from an EMBL/GenBank/DDBJ whole genome shotgun (WGS) entry which is preliminary data.</text>
</comment>
<evidence type="ECO:0000313" key="13">
    <source>
        <dbReference type="EMBL" id="KAA0176907.1"/>
    </source>
</evidence>
<dbReference type="GO" id="GO:0006505">
    <property type="term" value="P:GPI anchor metabolic process"/>
    <property type="evidence" value="ECO:0007669"/>
    <property type="project" value="TreeGrafter"/>
</dbReference>
<feature type="domain" description="GPI inositol-deacylase PGAP1-like alpha/beta" evidence="12">
    <location>
        <begin position="404"/>
        <end position="474"/>
    </location>
</feature>
<feature type="region of interest" description="Disordered" evidence="11">
    <location>
        <begin position="309"/>
        <end position="348"/>
    </location>
</feature>
<evidence type="ECO:0000256" key="4">
    <source>
        <dbReference type="ARBA" id="ARBA00022692"/>
    </source>
</evidence>
<evidence type="ECO:0000256" key="3">
    <source>
        <dbReference type="ARBA" id="ARBA00022448"/>
    </source>
</evidence>
<evidence type="ECO:0000256" key="9">
    <source>
        <dbReference type="ARBA" id="ARBA00023136"/>
    </source>
</evidence>
<feature type="region of interest" description="Disordered" evidence="11">
    <location>
        <begin position="127"/>
        <end position="171"/>
    </location>
</feature>
<feature type="transmembrane region" description="Helical" evidence="10">
    <location>
        <begin position="1330"/>
        <end position="1347"/>
    </location>
</feature>
<dbReference type="InterPro" id="IPR012908">
    <property type="entry name" value="PGAP1-ab_dom-like"/>
</dbReference>
<feature type="compositionally biased region" description="Low complexity" evidence="11">
    <location>
        <begin position="1485"/>
        <end position="1502"/>
    </location>
</feature>
<feature type="region of interest" description="Disordered" evidence="11">
    <location>
        <begin position="1244"/>
        <end position="1263"/>
    </location>
</feature>
<accession>A0A5A8EJT7</accession>
<feature type="compositionally biased region" description="Gly residues" evidence="11">
    <location>
        <begin position="374"/>
        <end position="388"/>
    </location>
</feature>
<feature type="compositionally biased region" description="Low complexity" evidence="11">
    <location>
        <begin position="1451"/>
        <end position="1460"/>
    </location>
</feature>
<evidence type="ECO:0000259" key="12">
    <source>
        <dbReference type="Pfam" id="PF07819"/>
    </source>
</evidence>
<protein>
    <recommendedName>
        <fullName evidence="10">GPI inositol-deacylase</fullName>
        <ecNumber evidence="10">3.1.-.-</ecNumber>
    </recommendedName>
</protein>
<dbReference type="GO" id="GO:0050185">
    <property type="term" value="F:phosphatidylinositol deacylase activity"/>
    <property type="evidence" value="ECO:0007669"/>
    <property type="project" value="TreeGrafter"/>
</dbReference>
<proteinExistence type="inferred from homology"/>
<dbReference type="EC" id="3.1.-.-" evidence="10"/>
<feature type="compositionally biased region" description="Low complexity" evidence="11">
    <location>
        <begin position="127"/>
        <end position="170"/>
    </location>
</feature>
<keyword evidence="9 10" id="KW-0472">Membrane</keyword>
<dbReference type="InterPro" id="IPR039529">
    <property type="entry name" value="PGAP1/BST1"/>
</dbReference>
<dbReference type="GO" id="GO:0006888">
    <property type="term" value="P:endoplasmic reticulum to Golgi vesicle-mediated transport"/>
    <property type="evidence" value="ECO:0007669"/>
    <property type="project" value="TreeGrafter"/>
</dbReference>
<feature type="region of interest" description="Disordered" evidence="11">
    <location>
        <begin position="1017"/>
        <end position="1041"/>
    </location>
</feature>
<comment type="subcellular location">
    <subcellularLocation>
        <location evidence="1">Endoplasmic reticulum membrane</location>
        <topology evidence="1">Multi-pass membrane protein</topology>
    </subcellularLocation>
</comment>
<dbReference type="OrthoDB" id="348976at2759"/>
<keyword evidence="6 10" id="KW-0256">Endoplasmic reticulum</keyword>
<dbReference type="PANTHER" id="PTHR15495">
    <property type="entry name" value="NEGATIVE REGULATOR OF VESICLE FORMATION-RELATED"/>
    <property type="match status" value="1"/>
</dbReference>
<dbReference type="Proteomes" id="UP000322899">
    <property type="component" value="Unassembled WGS sequence"/>
</dbReference>
<evidence type="ECO:0000313" key="14">
    <source>
        <dbReference type="Proteomes" id="UP000322899"/>
    </source>
</evidence>
<gene>
    <name evidence="13" type="ORF">FNF27_01729</name>
</gene>
<reference evidence="13 14" key="1">
    <citation type="submission" date="2019-07" db="EMBL/GenBank/DDBJ databases">
        <title>Genomes of Cafeteria roenbergensis.</title>
        <authorList>
            <person name="Fischer M.G."/>
            <person name="Hackl T."/>
            <person name="Roman M."/>
        </authorList>
    </citation>
    <scope>NUCLEOTIDE SEQUENCE [LARGE SCALE GENOMIC DNA]</scope>
    <source>
        <strain evidence="13 14">E4-10P</strain>
    </source>
</reference>
<feature type="region of interest" description="Disordered" evidence="11">
    <location>
        <begin position="1437"/>
        <end position="1511"/>
    </location>
</feature>
<dbReference type="PANTHER" id="PTHR15495:SF7">
    <property type="entry name" value="GPI INOSITOL-DEACYLASE"/>
    <property type="match status" value="1"/>
</dbReference>
<feature type="compositionally biased region" description="Low complexity" evidence="11">
    <location>
        <begin position="1017"/>
        <end position="1027"/>
    </location>
</feature>
<keyword evidence="3 10" id="KW-0813">Transport</keyword>
<comment type="caution">
    <text evidence="10">Lacks conserved residue(s) required for the propagation of feature annotation.</text>
</comment>